<dbReference type="EMBL" id="JANLCJ010000008">
    <property type="protein sequence ID" value="MCS5735760.1"/>
    <property type="molecule type" value="Genomic_DNA"/>
</dbReference>
<dbReference type="Proteomes" id="UP001165586">
    <property type="component" value="Unassembled WGS sequence"/>
</dbReference>
<name>A0ABT2H722_9MICO</name>
<comment type="caution">
    <text evidence="1">The sequence shown here is derived from an EMBL/GenBank/DDBJ whole genome shotgun (WGS) entry which is preliminary data.</text>
</comment>
<dbReference type="RefSeq" id="WP_259540815.1">
    <property type="nucleotide sequence ID" value="NZ_JANLCJ010000008.1"/>
</dbReference>
<accession>A0ABT2H722</accession>
<protein>
    <submittedName>
        <fullName evidence="1">Uncharacterized protein</fullName>
    </submittedName>
</protein>
<sequence>MSVNEEDRQVEVARELSEKARTLAHSTRNVPSPSTSYTLLGELTATIDDLEQVTRQLSAWHSRVVDGTHYAGEDDRGDGATGTVTAAAELERAAAALDTASAALRAAHSANGVVRWFDKQPTSTD</sequence>
<proteinExistence type="predicted"/>
<organism evidence="1 2">
    <name type="scientific">Herbiconiux daphne</name>
    <dbReference type="NCBI Taxonomy" id="2970914"/>
    <lineage>
        <taxon>Bacteria</taxon>
        <taxon>Bacillati</taxon>
        <taxon>Actinomycetota</taxon>
        <taxon>Actinomycetes</taxon>
        <taxon>Micrococcales</taxon>
        <taxon>Microbacteriaceae</taxon>
        <taxon>Herbiconiux</taxon>
    </lineage>
</organism>
<reference evidence="1" key="1">
    <citation type="submission" date="2022-08" db="EMBL/GenBank/DDBJ databases">
        <authorList>
            <person name="Deng Y."/>
            <person name="Han X.-F."/>
            <person name="Zhang Y.-Q."/>
        </authorList>
    </citation>
    <scope>NUCLEOTIDE SEQUENCE</scope>
    <source>
        <strain evidence="1">CPCC 203386</strain>
    </source>
</reference>
<evidence type="ECO:0000313" key="2">
    <source>
        <dbReference type="Proteomes" id="UP001165586"/>
    </source>
</evidence>
<gene>
    <name evidence="1" type="ORF">N1032_18625</name>
</gene>
<keyword evidence="2" id="KW-1185">Reference proteome</keyword>
<evidence type="ECO:0000313" key="1">
    <source>
        <dbReference type="EMBL" id="MCS5735760.1"/>
    </source>
</evidence>